<comment type="caution">
    <text evidence="5">The sequence shown here is derived from an EMBL/GenBank/DDBJ whole genome shotgun (WGS) entry which is preliminary data.</text>
</comment>
<comment type="similarity">
    <text evidence="1">Belongs to the glycosyltransferase 25 family.</text>
</comment>
<dbReference type="EMBL" id="JBANMG010000002">
    <property type="protein sequence ID" value="KAK6956268.1"/>
    <property type="molecule type" value="Genomic_DNA"/>
</dbReference>
<evidence type="ECO:0000256" key="1">
    <source>
        <dbReference type="ARBA" id="ARBA00006721"/>
    </source>
</evidence>
<dbReference type="Pfam" id="PF01755">
    <property type="entry name" value="Glyco_transf_25"/>
    <property type="match status" value="1"/>
</dbReference>
<name>A0AAX6MUE5_9PEZI</name>
<evidence type="ECO:0000313" key="5">
    <source>
        <dbReference type="EMBL" id="KAK6956268.1"/>
    </source>
</evidence>
<gene>
    <name evidence="5" type="ORF">Daesc_001542</name>
</gene>
<reference evidence="5 6" key="1">
    <citation type="journal article" date="2024" name="Front Chem Biol">
        <title>Unveiling the potential of Daldinia eschscholtzii MFLUCC 19-0629 through bioactivity and bioinformatics studies for enhanced sustainable agriculture production.</title>
        <authorList>
            <person name="Brooks S."/>
            <person name="Weaver J.A."/>
            <person name="Klomchit A."/>
            <person name="Alharthi S.A."/>
            <person name="Onlamun T."/>
            <person name="Nurani R."/>
            <person name="Vong T.K."/>
            <person name="Alberti F."/>
            <person name="Greco C."/>
        </authorList>
    </citation>
    <scope>NUCLEOTIDE SEQUENCE [LARGE SCALE GENOMIC DNA]</scope>
    <source>
        <strain evidence="5">MFLUCC 19-0629</strain>
    </source>
</reference>
<dbReference type="PANTHER" id="PTHR10730:SF53">
    <property type="entry name" value="GLYCOSYLTRANSFERASE 25 FAMILY MEMBER"/>
    <property type="match status" value="1"/>
</dbReference>
<evidence type="ECO:0000313" key="6">
    <source>
        <dbReference type="Proteomes" id="UP001369815"/>
    </source>
</evidence>
<dbReference type="InterPro" id="IPR002654">
    <property type="entry name" value="Glyco_trans_25"/>
</dbReference>
<dbReference type="InterPro" id="IPR050757">
    <property type="entry name" value="Collagen_mod_GT25"/>
</dbReference>
<evidence type="ECO:0000256" key="3">
    <source>
        <dbReference type="ARBA" id="ARBA00022679"/>
    </source>
</evidence>
<keyword evidence="3" id="KW-0808">Transferase</keyword>
<accession>A0AAX6MUE5</accession>
<organism evidence="5 6">
    <name type="scientific">Daldinia eschscholtzii</name>
    <dbReference type="NCBI Taxonomy" id="292717"/>
    <lineage>
        <taxon>Eukaryota</taxon>
        <taxon>Fungi</taxon>
        <taxon>Dikarya</taxon>
        <taxon>Ascomycota</taxon>
        <taxon>Pezizomycotina</taxon>
        <taxon>Sordariomycetes</taxon>
        <taxon>Xylariomycetidae</taxon>
        <taxon>Xylariales</taxon>
        <taxon>Hypoxylaceae</taxon>
        <taxon>Daldinia</taxon>
    </lineage>
</organism>
<protein>
    <recommendedName>
        <fullName evidence="4">Glycosyl transferase family 25 domain-containing protein</fullName>
    </recommendedName>
</protein>
<evidence type="ECO:0000259" key="4">
    <source>
        <dbReference type="Pfam" id="PF01755"/>
    </source>
</evidence>
<dbReference type="CDD" id="cd06532">
    <property type="entry name" value="Glyco_transf_25"/>
    <property type="match status" value="1"/>
</dbReference>
<keyword evidence="6" id="KW-1185">Reference proteome</keyword>
<sequence length="424" mass="47547">MPPYRRAITTIFVFAPLLYIYWRTFLASDTPKSFKNWELAGREDDVFNNTLGFSKVFVINLPSRKDRRDAMSLAGTVGNLTFTWIDGVSGDQVSDRDLSIRRGVHASLGAKGSWRSHMNTLQSVVRENLTSALILEDDIDWDVRLKSQLRTFALASRTWLRESKSGKHRTALLDFIPPSILGRRSDAKPASHNYEPNAIQLTPETALDREIHHTMYGDGWDLLWLGHCGADFPDGQSPLSPLRVEISGDETVPAPKHLKPHPFALNDKLGELHPPHTRIVHASAGNVCTLAYAVSQQGARKLLSQFDSHYDSQWDLMLQKWCEGKYTIRKKSLLNTRTNDNDETSPKHARFLPVCLTVQPPLFSHHYAKGGASNIQGQGGGYAKGTGTPYIRLSVRQNIDRLLAGARESELVDQLPDDGDTIWK</sequence>
<dbReference type="PANTHER" id="PTHR10730">
    <property type="entry name" value="PROCOLLAGEN-LYSINE,2-OXOGLUTARATE 5-DIOXYGENASE/GLYCOSYLTRANSFERASE 25 FAMILY MEMBER"/>
    <property type="match status" value="1"/>
</dbReference>
<dbReference type="GO" id="GO:0016740">
    <property type="term" value="F:transferase activity"/>
    <property type="evidence" value="ECO:0007669"/>
    <property type="project" value="UniProtKB-KW"/>
</dbReference>
<proteinExistence type="inferred from homology"/>
<dbReference type="AlphaFoldDB" id="A0AAX6MUE5"/>
<dbReference type="Proteomes" id="UP001369815">
    <property type="component" value="Unassembled WGS sequence"/>
</dbReference>
<keyword evidence="2" id="KW-0328">Glycosyltransferase</keyword>
<evidence type="ECO:0000256" key="2">
    <source>
        <dbReference type="ARBA" id="ARBA00022676"/>
    </source>
</evidence>
<feature type="domain" description="Glycosyl transferase family 25" evidence="4">
    <location>
        <begin position="54"/>
        <end position="153"/>
    </location>
</feature>